<keyword evidence="4" id="KW-0378">Hydrolase</keyword>
<organism evidence="8">
    <name type="scientific">Salvia splendens</name>
    <name type="common">Scarlet sage</name>
    <dbReference type="NCBI Taxonomy" id="180675"/>
    <lineage>
        <taxon>Eukaryota</taxon>
        <taxon>Viridiplantae</taxon>
        <taxon>Streptophyta</taxon>
        <taxon>Embryophyta</taxon>
        <taxon>Tracheophyta</taxon>
        <taxon>Spermatophyta</taxon>
        <taxon>Magnoliopsida</taxon>
        <taxon>eudicotyledons</taxon>
        <taxon>Gunneridae</taxon>
        <taxon>Pentapetalae</taxon>
        <taxon>asterids</taxon>
        <taxon>lamiids</taxon>
        <taxon>Lamiales</taxon>
        <taxon>Lamiaceae</taxon>
        <taxon>Nepetoideae</taxon>
        <taxon>Mentheae</taxon>
        <taxon>Salviinae</taxon>
        <taxon>Salvia</taxon>
        <taxon>Salvia subgen. Calosphace</taxon>
        <taxon>core Calosphace</taxon>
    </lineage>
</organism>
<dbReference type="SUPFAM" id="SSF51445">
    <property type="entry name" value="(Trans)glycosidases"/>
    <property type="match status" value="2"/>
</dbReference>
<evidence type="ECO:0000256" key="2">
    <source>
        <dbReference type="ARBA" id="ARBA00005641"/>
    </source>
</evidence>
<dbReference type="InterPro" id="IPR017853">
    <property type="entry name" value="GH"/>
</dbReference>
<dbReference type="EC" id="3.2.1.78" evidence="3"/>
<dbReference type="GO" id="GO:0016985">
    <property type="term" value="F:mannan endo-1,4-beta-mannosidase activity"/>
    <property type="evidence" value="ECO:0007669"/>
    <property type="project" value="UniProtKB-EC"/>
</dbReference>
<protein>
    <recommendedName>
        <fullName evidence="3">mannan endo-1,4-beta-mannosidase</fullName>
        <ecNumber evidence="3">3.2.1.78</ecNumber>
    </recommendedName>
</protein>
<evidence type="ECO:0000313" key="8">
    <source>
        <dbReference type="EMBL" id="KAG6407053.1"/>
    </source>
</evidence>
<evidence type="ECO:0000256" key="4">
    <source>
        <dbReference type="ARBA" id="ARBA00022801"/>
    </source>
</evidence>
<keyword evidence="6" id="KW-0812">Transmembrane</keyword>
<dbReference type="PANTHER" id="PTHR31451:SF45">
    <property type="entry name" value="MANNAN ENDO-1,4-BETA-MANNOSIDASE 2"/>
    <property type="match status" value="1"/>
</dbReference>
<evidence type="ECO:0000256" key="1">
    <source>
        <dbReference type="ARBA" id="ARBA00001678"/>
    </source>
</evidence>
<dbReference type="Pfam" id="PF26410">
    <property type="entry name" value="GH5_mannosidase"/>
    <property type="match status" value="1"/>
</dbReference>
<keyword evidence="5" id="KW-0326">Glycosidase</keyword>
<comment type="caution">
    <text evidence="8">The sequence shown here is derived from an EMBL/GenBank/DDBJ whole genome shotgun (WGS) entry which is preliminary data.</text>
</comment>
<gene>
    <name evidence="8" type="ORF">SASPL_130035</name>
</gene>
<dbReference type="EMBL" id="PNBA02000011">
    <property type="protein sequence ID" value="KAG6407053.1"/>
    <property type="molecule type" value="Genomic_DNA"/>
</dbReference>
<evidence type="ECO:0000256" key="5">
    <source>
        <dbReference type="ARBA" id="ARBA00023295"/>
    </source>
</evidence>
<dbReference type="InterPro" id="IPR001547">
    <property type="entry name" value="Glyco_hydro_5"/>
</dbReference>
<keyword evidence="6" id="KW-1133">Transmembrane helix</keyword>
<dbReference type="AlphaFoldDB" id="A0A8X8ZJM9"/>
<keyword evidence="9" id="KW-1185">Reference proteome</keyword>
<evidence type="ECO:0000256" key="3">
    <source>
        <dbReference type="ARBA" id="ARBA00012706"/>
    </source>
</evidence>
<reference evidence="8" key="1">
    <citation type="submission" date="2018-01" db="EMBL/GenBank/DDBJ databases">
        <authorList>
            <person name="Mao J.F."/>
        </authorList>
    </citation>
    <scope>NUCLEOTIDE SEQUENCE</scope>
    <source>
        <strain evidence="8">Huo1</strain>
        <tissue evidence="8">Leaf</tissue>
    </source>
</reference>
<dbReference type="Proteomes" id="UP000298416">
    <property type="component" value="Unassembled WGS sequence"/>
</dbReference>
<name>A0A8X8ZJM9_SALSN</name>
<feature type="domain" description="Glycoside hydrolase family 5" evidence="7">
    <location>
        <begin position="182"/>
        <end position="443"/>
    </location>
</feature>
<feature type="transmembrane region" description="Helical" evidence="6">
    <location>
        <begin position="127"/>
        <end position="147"/>
    </location>
</feature>
<dbReference type="Gene3D" id="3.20.20.80">
    <property type="entry name" value="Glycosidases"/>
    <property type="match status" value="1"/>
</dbReference>
<proteinExistence type="inferred from homology"/>
<evidence type="ECO:0000259" key="7">
    <source>
        <dbReference type="Pfam" id="PF26410"/>
    </source>
</evidence>
<evidence type="ECO:0000313" key="9">
    <source>
        <dbReference type="Proteomes" id="UP000298416"/>
    </source>
</evidence>
<keyword evidence="6" id="KW-0472">Membrane</keyword>
<comment type="catalytic activity">
    <reaction evidence="1">
        <text>Random hydrolysis of (1-&gt;4)-beta-D-mannosidic linkages in mannans, galactomannans and glucomannans.</text>
        <dbReference type="EC" id="3.2.1.78"/>
    </reaction>
</comment>
<sequence length="498" mass="57750">MVKSRMFGGNGVLYPIVAFASCVAFIYLSFGDLWINIHGDGKWSFVERNGTQFVVDGMPFYFNGWNSYWMMDHAADEFRRGKVREMLQTGARMGLTVCRTWAFNDGEYNALQITPGRFDERVFRVSLVFVCVAGVIADVVVFLVIGFEVVECYLLCSCLRSSILLLKLKRIRKLNLEFANHNLEFALDYVIAESRRNGIRLMLCLVNNLQAYGGKTQYVKWAWEEGVGLSSSNDSFFYDPSIRRYFKHYVKTVLTRRNTLTGIEYRDDPTIFGWELINEPRCMTDKSGDTLQDWIEEMSTFIKEIDRNHLLTVGLEGFYGPKSRKRSTVNPEIWASDIGTDFIRNSNLSTIDFASVHIYPDHWTHNPDFEYKLRFVSKWMISHIEDGDKELKKPVMFTEFGLSTENPDFTPAQRERFYKVILDIMYKSAGKNKSGAGSLVWQFLVEGMEYSNDDFGIIPWKRQSTYQLFAEHSCRLARIQGALSTQLYYLRKLCTLRK</sequence>
<evidence type="ECO:0000256" key="6">
    <source>
        <dbReference type="SAM" id="Phobius"/>
    </source>
</evidence>
<feature type="transmembrane region" description="Helical" evidence="6">
    <location>
        <begin position="12"/>
        <end position="35"/>
    </location>
</feature>
<comment type="similarity">
    <text evidence="2">Belongs to the glycosyl hydrolase 5 (cellulase A) family.</text>
</comment>
<dbReference type="PROSITE" id="PS51257">
    <property type="entry name" value="PROKAR_LIPOPROTEIN"/>
    <property type="match status" value="1"/>
</dbReference>
<accession>A0A8X8ZJM9</accession>
<dbReference type="InterPro" id="IPR045053">
    <property type="entry name" value="MAN-like"/>
</dbReference>
<dbReference type="GO" id="GO:0000272">
    <property type="term" value="P:polysaccharide catabolic process"/>
    <property type="evidence" value="ECO:0007669"/>
    <property type="project" value="InterPro"/>
</dbReference>
<reference evidence="8" key="2">
    <citation type="submission" date="2020-08" db="EMBL/GenBank/DDBJ databases">
        <title>Plant Genome Project.</title>
        <authorList>
            <person name="Zhang R.-G."/>
        </authorList>
    </citation>
    <scope>NUCLEOTIDE SEQUENCE</scope>
    <source>
        <strain evidence="8">Huo1</strain>
        <tissue evidence="8">Leaf</tissue>
    </source>
</reference>
<dbReference type="PANTHER" id="PTHR31451">
    <property type="match status" value="1"/>
</dbReference>